<accession>A0A0F9EQC1</accession>
<dbReference type="Pfam" id="PF13481">
    <property type="entry name" value="AAA_25"/>
    <property type="match status" value="1"/>
</dbReference>
<sequence length="313" mass="35661">MSDIHNIDKQLYTVQDLLDWSPPKNYRIISGGVLNVKTRMLIFGDEGSWKSILALHTAHSIARGSRWLGFRTTKSNVFKLQAEMPMYMDRERTEKYCIGSKEIFIARASPVPDTDEDDTITDATLAYAYPTRVISRTERSIHIDDAFGFQSLKDNIYSCIQHLPSASMVIILDPLFKLFGKDLSSEVDLKPMLDNIDRLLEDTNSSIIIVHHTRKSVTDDKGRPVDLGSQDATGSRALVRWVDTILRVDPIQSDETDTRVSLTFTKHRNSEGLLPRMLVHWDRGTLHPHITSRIMPTDEDMDIRGSFDLKTLE</sequence>
<dbReference type="Gene3D" id="3.40.50.300">
    <property type="entry name" value="P-loop containing nucleotide triphosphate hydrolases"/>
    <property type="match status" value="1"/>
</dbReference>
<comment type="caution">
    <text evidence="1">The sequence shown here is derived from an EMBL/GenBank/DDBJ whole genome shotgun (WGS) entry which is preliminary data.</text>
</comment>
<protein>
    <recommendedName>
        <fullName evidence="2">SF4 helicase domain-containing protein</fullName>
    </recommendedName>
</protein>
<dbReference type="AlphaFoldDB" id="A0A0F9EQC1"/>
<proteinExistence type="predicted"/>
<evidence type="ECO:0008006" key="2">
    <source>
        <dbReference type="Google" id="ProtNLM"/>
    </source>
</evidence>
<reference evidence="1" key="1">
    <citation type="journal article" date="2015" name="Nature">
        <title>Complex archaea that bridge the gap between prokaryotes and eukaryotes.</title>
        <authorList>
            <person name="Spang A."/>
            <person name="Saw J.H."/>
            <person name="Jorgensen S.L."/>
            <person name="Zaremba-Niedzwiedzka K."/>
            <person name="Martijn J."/>
            <person name="Lind A.E."/>
            <person name="van Eijk R."/>
            <person name="Schleper C."/>
            <person name="Guy L."/>
            <person name="Ettema T.J."/>
        </authorList>
    </citation>
    <scope>NUCLEOTIDE SEQUENCE</scope>
</reference>
<dbReference type="SUPFAM" id="SSF52540">
    <property type="entry name" value="P-loop containing nucleoside triphosphate hydrolases"/>
    <property type="match status" value="1"/>
</dbReference>
<evidence type="ECO:0000313" key="1">
    <source>
        <dbReference type="EMBL" id="KKL68456.1"/>
    </source>
</evidence>
<dbReference type="InterPro" id="IPR027417">
    <property type="entry name" value="P-loop_NTPase"/>
</dbReference>
<dbReference type="EMBL" id="LAZR01026525">
    <property type="protein sequence ID" value="KKL68456.1"/>
    <property type="molecule type" value="Genomic_DNA"/>
</dbReference>
<gene>
    <name evidence="1" type="ORF">LCGC14_2124810</name>
</gene>
<name>A0A0F9EQC1_9ZZZZ</name>
<organism evidence="1">
    <name type="scientific">marine sediment metagenome</name>
    <dbReference type="NCBI Taxonomy" id="412755"/>
    <lineage>
        <taxon>unclassified sequences</taxon>
        <taxon>metagenomes</taxon>
        <taxon>ecological metagenomes</taxon>
    </lineage>
</organism>